<accession>A0A812RA21</accession>
<evidence type="ECO:0000259" key="5">
    <source>
        <dbReference type="Pfam" id="PF17862"/>
    </source>
</evidence>
<dbReference type="AlphaFoldDB" id="A0A812RA21"/>
<gene>
    <name evidence="6" type="primary">SPATA5</name>
    <name evidence="6" type="ORF">SNAT2548_LOCUS23244</name>
</gene>
<dbReference type="GO" id="GO:0005737">
    <property type="term" value="C:cytoplasm"/>
    <property type="evidence" value="ECO:0007669"/>
    <property type="project" value="TreeGrafter"/>
</dbReference>
<protein>
    <submittedName>
        <fullName evidence="6">SPATA5 protein</fullName>
    </submittedName>
</protein>
<dbReference type="EMBL" id="CAJNDS010002315">
    <property type="protein sequence ID" value="CAE7427518.1"/>
    <property type="molecule type" value="Genomic_DNA"/>
</dbReference>
<dbReference type="Proteomes" id="UP000604046">
    <property type="component" value="Unassembled WGS sequence"/>
</dbReference>
<feature type="domain" description="ATPase AAA-type core" evidence="4">
    <location>
        <begin position="239"/>
        <end position="328"/>
    </location>
</feature>
<dbReference type="GO" id="GO:0016887">
    <property type="term" value="F:ATP hydrolysis activity"/>
    <property type="evidence" value="ECO:0007669"/>
    <property type="project" value="InterPro"/>
</dbReference>
<sequence length="430" mass="47037">MATVTGDYENAAPARVFVFSIPKTGSAAALYGMKAWFRENGKDPENVVRCHNPFRFRYCPEAQNLTTCTPSNWCLIASGVRRLAPQLLAAYCQHRCGPGVNTESCQAVMKMNSTRLHKSIVQEAEQKLIGGVGANPADWWSHTKLVLHKFGLRLSLNELIRDGVAKSPNAVWVTLPMFEEVSETGIQLREAKMSKWLPGVTLKDSRPHARPFYEKQYGAMKSELKRLKGKFWPPSVRDAILNSARTAAPCVVFFDEVDALGASRESEGGGVSSRVLAQLLAEMDGIGAATAGSTTRHVVVLGATNRPQALDAALVRPGRFDRLVHVPLPDADARLAIFERQLTRMRASPEVLPSSLVLQTAGYSGAEVVMVCREAALLAIRDVLGAGEGQEVPPCATPAHFERALQTVKPRITAETARFYEDFERSLQPG</sequence>
<dbReference type="InterPro" id="IPR027417">
    <property type="entry name" value="P-loop_NTPase"/>
</dbReference>
<evidence type="ECO:0000256" key="1">
    <source>
        <dbReference type="ARBA" id="ARBA00022741"/>
    </source>
</evidence>
<keyword evidence="2 3" id="KW-0067">ATP-binding</keyword>
<reference evidence="6" key="1">
    <citation type="submission" date="2021-02" db="EMBL/GenBank/DDBJ databases">
        <authorList>
            <person name="Dougan E. K."/>
            <person name="Rhodes N."/>
            <person name="Thang M."/>
            <person name="Chan C."/>
        </authorList>
    </citation>
    <scope>NUCLEOTIDE SEQUENCE</scope>
</reference>
<dbReference type="Pfam" id="PF00004">
    <property type="entry name" value="AAA"/>
    <property type="match status" value="1"/>
</dbReference>
<dbReference type="InterPro" id="IPR050168">
    <property type="entry name" value="AAA_ATPase_domain"/>
</dbReference>
<dbReference type="Gene3D" id="1.10.8.60">
    <property type="match status" value="1"/>
</dbReference>
<dbReference type="InterPro" id="IPR041569">
    <property type="entry name" value="AAA_lid_3"/>
</dbReference>
<dbReference type="PANTHER" id="PTHR23077:SF27">
    <property type="entry name" value="ATPASE FAMILY GENE 2 PROTEIN HOMOLOG A"/>
    <property type="match status" value="1"/>
</dbReference>
<evidence type="ECO:0000256" key="3">
    <source>
        <dbReference type="RuleBase" id="RU003651"/>
    </source>
</evidence>
<dbReference type="PROSITE" id="PS00674">
    <property type="entry name" value="AAA"/>
    <property type="match status" value="1"/>
</dbReference>
<proteinExistence type="inferred from homology"/>
<dbReference type="OrthoDB" id="27435at2759"/>
<feature type="domain" description="AAA ATPase AAA+ lid" evidence="5">
    <location>
        <begin position="355"/>
        <end position="384"/>
    </location>
</feature>
<dbReference type="Gene3D" id="3.40.50.300">
    <property type="entry name" value="P-loop containing nucleotide triphosphate hydrolases"/>
    <property type="match status" value="1"/>
</dbReference>
<dbReference type="Pfam" id="PF17862">
    <property type="entry name" value="AAA_lid_3"/>
    <property type="match status" value="1"/>
</dbReference>
<comment type="similarity">
    <text evidence="3">Belongs to the AAA ATPase family.</text>
</comment>
<keyword evidence="1 3" id="KW-0547">Nucleotide-binding</keyword>
<dbReference type="InterPro" id="IPR003959">
    <property type="entry name" value="ATPase_AAA_core"/>
</dbReference>
<evidence type="ECO:0000313" key="6">
    <source>
        <dbReference type="EMBL" id="CAE7427518.1"/>
    </source>
</evidence>
<dbReference type="GO" id="GO:0005524">
    <property type="term" value="F:ATP binding"/>
    <property type="evidence" value="ECO:0007669"/>
    <property type="project" value="UniProtKB-KW"/>
</dbReference>
<name>A0A812RA21_9DINO</name>
<keyword evidence="7" id="KW-1185">Reference proteome</keyword>
<dbReference type="SUPFAM" id="SSF52540">
    <property type="entry name" value="P-loop containing nucleoside triphosphate hydrolases"/>
    <property type="match status" value="1"/>
</dbReference>
<evidence type="ECO:0000313" key="7">
    <source>
        <dbReference type="Proteomes" id="UP000604046"/>
    </source>
</evidence>
<evidence type="ECO:0000256" key="2">
    <source>
        <dbReference type="ARBA" id="ARBA00022840"/>
    </source>
</evidence>
<evidence type="ECO:0000259" key="4">
    <source>
        <dbReference type="Pfam" id="PF00004"/>
    </source>
</evidence>
<organism evidence="6 7">
    <name type="scientific">Symbiodinium natans</name>
    <dbReference type="NCBI Taxonomy" id="878477"/>
    <lineage>
        <taxon>Eukaryota</taxon>
        <taxon>Sar</taxon>
        <taxon>Alveolata</taxon>
        <taxon>Dinophyceae</taxon>
        <taxon>Suessiales</taxon>
        <taxon>Symbiodiniaceae</taxon>
        <taxon>Symbiodinium</taxon>
    </lineage>
</organism>
<dbReference type="PANTHER" id="PTHR23077">
    <property type="entry name" value="AAA-FAMILY ATPASE"/>
    <property type="match status" value="1"/>
</dbReference>
<comment type="caution">
    <text evidence="6">The sequence shown here is derived from an EMBL/GenBank/DDBJ whole genome shotgun (WGS) entry which is preliminary data.</text>
</comment>
<dbReference type="InterPro" id="IPR003960">
    <property type="entry name" value="ATPase_AAA_CS"/>
</dbReference>